<proteinExistence type="predicted"/>
<organism evidence="2 3">
    <name type="scientific">Meganyctiphanes norvegica</name>
    <name type="common">Northern krill</name>
    <name type="synonym">Thysanopoda norvegica</name>
    <dbReference type="NCBI Taxonomy" id="48144"/>
    <lineage>
        <taxon>Eukaryota</taxon>
        <taxon>Metazoa</taxon>
        <taxon>Ecdysozoa</taxon>
        <taxon>Arthropoda</taxon>
        <taxon>Crustacea</taxon>
        <taxon>Multicrustacea</taxon>
        <taxon>Malacostraca</taxon>
        <taxon>Eumalacostraca</taxon>
        <taxon>Eucarida</taxon>
        <taxon>Euphausiacea</taxon>
        <taxon>Euphausiidae</taxon>
        <taxon>Meganyctiphanes</taxon>
    </lineage>
</organism>
<keyword evidence="1" id="KW-0732">Signal</keyword>
<keyword evidence="3" id="KW-1185">Reference proteome</keyword>
<feature type="signal peptide" evidence="1">
    <location>
        <begin position="1"/>
        <end position="22"/>
    </location>
</feature>
<reference evidence="2 3" key="1">
    <citation type="submission" date="2024-05" db="EMBL/GenBank/DDBJ databases">
        <authorList>
            <person name="Wallberg A."/>
        </authorList>
    </citation>
    <scope>NUCLEOTIDE SEQUENCE [LARGE SCALE GENOMIC DNA]</scope>
</reference>
<feature type="chain" id="PRO_5043763531" evidence="1">
    <location>
        <begin position="23"/>
        <end position="157"/>
    </location>
</feature>
<accession>A0AAV2QWI0</accession>
<evidence type="ECO:0000313" key="2">
    <source>
        <dbReference type="EMBL" id="CAL4104670.1"/>
    </source>
</evidence>
<evidence type="ECO:0000256" key="1">
    <source>
        <dbReference type="SAM" id="SignalP"/>
    </source>
</evidence>
<sequence>MRPKGIPILLWLIIYWVAKVICKEEENCLLGFVLDEHNNIHIPLFDDVRLKDHFDQYQQTSPFVKIISNKERTYIDELKTTSIFEYISLSSANDVSEYAAKNDMGRRIPEQSQRTLQDDANRMFWMGSSSSFTYIFLKESSFGYVIFGSEEKRFKKL</sequence>
<gene>
    <name evidence="2" type="ORF">MNOR_LOCUS17827</name>
</gene>
<name>A0AAV2QWI0_MEGNR</name>
<protein>
    <submittedName>
        <fullName evidence="2">Uncharacterized protein</fullName>
    </submittedName>
</protein>
<dbReference type="EMBL" id="CAXKWB010012457">
    <property type="protein sequence ID" value="CAL4104670.1"/>
    <property type="molecule type" value="Genomic_DNA"/>
</dbReference>
<comment type="caution">
    <text evidence="2">The sequence shown here is derived from an EMBL/GenBank/DDBJ whole genome shotgun (WGS) entry which is preliminary data.</text>
</comment>
<dbReference type="AlphaFoldDB" id="A0AAV2QWI0"/>
<dbReference type="Proteomes" id="UP001497623">
    <property type="component" value="Unassembled WGS sequence"/>
</dbReference>
<evidence type="ECO:0000313" key="3">
    <source>
        <dbReference type="Proteomes" id="UP001497623"/>
    </source>
</evidence>